<dbReference type="InterPro" id="IPR017943">
    <property type="entry name" value="Bactericidal_perm-incr_a/b_dom"/>
</dbReference>
<dbReference type="InterPro" id="IPR017942">
    <property type="entry name" value="Lipid-bd_serum_glycop_N"/>
</dbReference>
<evidence type="ECO:0000259" key="3">
    <source>
        <dbReference type="SMART" id="SM00328"/>
    </source>
</evidence>
<reference evidence="4" key="1">
    <citation type="journal article" date="2023" name="Mol. Biol. Evol.">
        <title>Third-Generation Sequencing Reveals the Adaptive Role of the Epigenome in Three Deep-Sea Polychaetes.</title>
        <authorList>
            <person name="Perez M."/>
            <person name="Aroh O."/>
            <person name="Sun Y."/>
            <person name="Lan Y."/>
            <person name="Juniper S.K."/>
            <person name="Young C.R."/>
            <person name="Angers B."/>
            <person name="Qian P.Y."/>
        </authorList>
    </citation>
    <scope>NUCLEOTIDE SEQUENCE</scope>
    <source>
        <strain evidence="4">P08H-3</strain>
    </source>
</reference>
<dbReference type="SUPFAM" id="SSF55394">
    <property type="entry name" value="Bactericidal permeability-increasing protein, BPI"/>
    <property type="match status" value="2"/>
</dbReference>
<evidence type="ECO:0000256" key="2">
    <source>
        <dbReference type="ARBA" id="ARBA00023157"/>
    </source>
</evidence>
<name>A0AAD9JNF9_9ANNE</name>
<protein>
    <recommendedName>
        <fullName evidence="3">Lipid-binding serum glycoprotein N-terminal domain-containing protein</fullName>
    </recommendedName>
</protein>
<evidence type="ECO:0000313" key="4">
    <source>
        <dbReference type="EMBL" id="KAK2155660.1"/>
    </source>
</evidence>
<dbReference type="PANTHER" id="PTHR10504">
    <property type="entry name" value="BACTERICIDAL PERMEABILITY-INCREASING BPI PROTEIN-RELATED"/>
    <property type="match status" value="1"/>
</dbReference>
<accession>A0AAD9JNF9</accession>
<keyword evidence="2" id="KW-1015">Disulfide bond</keyword>
<evidence type="ECO:0000256" key="1">
    <source>
        <dbReference type="ARBA" id="ARBA00007292"/>
    </source>
</evidence>
<dbReference type="Pfam" id="PF02886">
    <property type="entry name" value="LBP_BPI_CETP_C"/>
    <property type="match status" value="1"/>
</dbReference>
<dbReference type="Proteomes" id="UP001208570">
    <property type="component" value="Unassembled WGS sequence"/>
</dbReference>
<dbReference type="Pfam" id="PF01273">
    <property type="entry name" value="LBP_BPI_CETP"/>
    <property type="match status" value="1"/>
</dbReference>
<dbReference type="EMBL" id="JAODUP010000234">
    <property type="protein sequence ID" value="KAK2155660.1"/>
    <property type="molecule type" value="Genomic_DNA"/>
</dbReference>
<keyword evidence="5" id="KW-1185">Reference proteome</keyword>
<gene>
    <name evidence="4" type="ORF">LSH36_234g00020</name>
</gene>
<dbReference type="InterPro" id="IPR001124">
    <property type="entry name" value="Lipid-bd_serum_glycop_C"/>
</dbReference>
<dbReference type="Gene3D" id="3.15.10.10">
    <property type="entry name" value="Bactericidal permeability-increasing protein, domain 1"/>
    <property type="match status" value="1"/>
</dbReference>
<dbReference type="Gene3D" id="3.15.20.10">
    <property type="entry name" value="Bactericidal permeability-increasing protein, domain 2"/>
    <property type="match status" value="1"/>
</dbReference>
<dbReference type="AlphaFoldDB" id="A0AAD9JNF9"/>
<organism evidence="4 5">
    <name type="scientific">Paralvinella palmiformis</name>
    <dbReference type="NCBI Taxonomy" id="53620"/>
    <lineage>
        <taxon>Eukaryota</taxon>
        <taxon>Metazoa</taxon>
        <taxon>Spiralia</taxon>
        <taxon>Lophotrochozoa</taxon>
        <taxon>Annelida</taxon>
        <taxon>Polychaeta</taxon>
        <taxon>Sedentaria</taxon>
        <taxon>Canalipalpata</taxon>
        <taxon>Terebellida</taxon>
        <taxon>Terebelliformia</taxon>
        <taxon>Alvinellidae</taxon>
        <taxon>Paralvinella</taxon>
    </lineage>
</organism>
<dbReference type="PANTHER" id="PTHR10504:SF131">
    <property type="entry name" value="BPI2 DOMAIN-CONTAINING PROTEIN"/>
    <property type="match status" value="1"/>
</dbReference>
<dbReference type="SMART" id="SM00328">
    <property type="entry name" value="BPI1"/>
    <property type="match status" value="1"/>
</dbReference>
<feature type="domain" description="Lipid-binding serum glycoprotein N-terminal" evidence="3">
    <location>
        <begin position="2"/>
        <end position="219"/>
    </location>
</feature>
<evidence type="ECO:0000313" key="5">
    <source>
        <dbReference type="Proteomes" id="UP001208570"/>
    </source>
</evidence>
<comment type="caution">
    <text evidence="4">The sequence shown here is derived from an EMBL/GenBank/DDBJ whole genome shotgun (WGS) entry which is preliminary data.</text>
</comment>
<dbReference type="InterPro" id="IPR032942">
    <property type="entry name" value="BPI/LBP/Plunc"/>
</dbReference>
<comment type="similarity">
    <text evidence="1">Belongs to the BPI/LBP/Plunc superfamily. BPI/LBP family.</text>
</comment>
<dbReference type="GO" id="GO:0008289">
    <property type="term" value="F:lipid binding"/>
    <property type="evidence" value="ECO:0007669"/>
    <property type="project" value="InterPro"/>
</dbReference>
<sequence>MLALTAIKVVVDELSTYLRTKTIPDISGGSGQVSYSASNILIKDIKSSGSSVTAESRKGLTITLPNVAITLTGNWNYQWIWSYINIRDSGLFTASVTDVTFKLLFDLGYDSNGRPTMWTRSNVTQIGNVRVIFHGGSATIYNTFRGYVEAITRRLIYTTFNDALEDSINDWARNNLRNLDMRAPVKGVATLDYRLVSAPYIGNGYVQSLHRGEFFGINSNMEAPFLPSPMEDIPATSKMVAICVSDYVINSLGHVLYRYGYLTYTVALTEAEMSPEGPAETITLLMTATGRPNLNTDKNGIKLYLPATIVIKARQSTGELATVMTLDARAEINIIVEITEDKITARVENFGLKTDVTSPSINPLLETLCVVADLKYSAE</sequence>
<proteinExistence type="inferred from homology"/>
<dbReference type="GO" id="GO:0005615">
    <property type="term" value="C:extracellular space"/>
    <property type="evidence" value="ECO:0007669"/>
    <property type="project" value="TreeGrafter"/>
</dbReference>